<name>A0AAV9FKA6_ACOCL</name>
<organism evidence="1 2">
    <name type="scientific">Acorus calamus</name>
    <name type="common">Sweet flag</name>
    <dbReference type="NCBI Taxonomy" id="4465"/>
    <lineage>
        <taxon>Eukaryota</taxon>
        <taxon>Viridiplantae</taxon>
        <taxon>Streptophyta</taxon>
        <taxon>Embryophyta</taxon>
        <taxon>Tracheophyta</taxon>
        <taxon>Spermatophyta</taxon>
        <taxon>Magnoliopsida</taxon>
        <taxon>Liliopsida</taxon>
        <taxon>Acoraceae</taxon>
        <taxon>Acorus</taxon>
    </lineage>
</organism>
<evidence type="ECO:0008006" key="3">
    <source>
        <dbReference type="Google" id="ProtNLM"/>
    </source>
</evidence>
<sequence>MEQAKGQIRGYQPNPRMMEHSVPKGLTHVLYADDLMIIAAATPMACTTLCQILANVKNQTGLTVNWGKSSIRFSPSVQGRLQRWMSRIVRMHLAMDSWKYLGVQVYGKGAIRRGAEMICTKTAQKLEGWKAKCLTMAGRLQLINSVVVAMPLYLISAAAMPSNTLSSMECLIRKFLWYSTPEKRPIHLVSWERVTTPKAEGGLGIRRLANIRPAIYVWKARNARIFKGIKVLPQIVAVRAKTMTEESARLIAKMQNISSIQVNKGSSSN</sequence>
<reference evidence="1" key="1">
    <citation type="journal article" date="2023" name="Nat. Commun.">
        <title>Diploid and tetraploid genomes of Acorus and the evolution of monocots.</title>
        <authorList>
            <person name="Ma L."/>
            <person name="Liu K.W."/>
            <person name="Li Z."/>
            <person name="Hsiao Y.Y."/>
            <person name="Qi Y."/>
            <person name="Fu T."/>
            <person name="Tang G.D."/>
            <person name="Zhang D."/>
            <person name="Sun W.H."/>
            <person name="Liu D.K."/>
            <person name="Li Y."/>
            <person name="Chen G.Z."/>
            <person name="Liu X.D."/>
            <person name="Liao X.Y."/>
            <person name="Jiang Y.T."/>
            <person name="Yu X."/>
            <person name="Hao Y."/>
            <person name="Huang J."/>
            <person name="Zhao X.W."/>
            <person name="Ke S."/>
            <person name="Chen Y.Y."/>
            <person name="Wu W.L."/>
            <person name="Hsu J.L."/>
            <person name="Lin Y.F."/>
            <person name="Huang M.D."/>
            <person name="Li C.Y."/>
            <person name="Huang L."/>
            <person name="Wang Z.W."/>
            <person name="Zhao X."/>
            <person name="Zhong W.Y."/>
            <person name="Peng D.H."/>
            <person name="Ahmad S."/>
            <person name="Lan S."/>
            <person name="Zhang J.S."/>
            <person name="Tsai W.C."/>
            <person name="Van de Peer Y."/>
            <person name="Liu Z.J."/>
        </authorList>
    </citation>
    <scope>NUCLEOTIDE SEQUENCE</scope>
    <source>
        <strain evidence="1">CP</strain>
    </source>
</reference>
<accession>A0AAV9FKA6</accession>
<reference evidence="1" key="2">
    <citation type="submission" date="2023-06" db="EMBL/GenBank/DDBJ databases">
        <authorList>
            <person name="Ma L."/>
            <person name="Liu K.-W."/>
            <person name="Li Z."/>
            <person name="Hsiao Y.-Y."/>
            <person name="Qi Y."/>
            <person name="Fu T."/>
            <person name="Tang G."/>
            <person name="Zhang D."/>
            <person name="Sun W.-H."/>
            <person name="Liu D.-K."/>
            <person name="Li Y."/>
            <person name="Chen G.-Z."/>
            <person name="Liu X.-D."/>
            <person name="Liao X.-Y."/>
            <person name="Jiang Y.-T."/>
            <person name="Yu X."/>
            <person name="Hao Y."/>
            <person name="Huang J."/>
            <person name="Zhao X.-W."/>
            <person name="Ke S."/>
            <person name="Chen Y.-Y."/>
            <person name="Wu W.-L."/>
            <person name="Hsu J.-L."/>
            <person name="Lin Y.-F."/>
            <person name="Huang M.-D."/>
            <person name="Li C.-Y."/>
            <person name="Huang L."/>
            <person name="Wang Z.-W."/>
            <person name="Zhao X."/>
            <person name="Zhong W.-Y."/>
            <person name="Peng D.-H."/>
            <person name="Ahmad S."/>
            <person name="Lan S."/>
            <person name="Zhang J.-S."/>
            <person name="Tsai W.-C."/>
            <person name="Van De Peer Y."/>
            <person name="Liu Z.-J."/>
        </authorList>
    </citation>
    <scope>NUCLEOTIDE SEQUENCE</scope>
    <source>
        <strain evidence="1">CP</strain>
        <tissue evidence="1">Leaves</tissue>
    </source>
</reference>
<evidence type="ECO:0000313" key="1">
    <source>
        <dbReference type="EMBL" id="KAK1325290.1"/>
    </source>
</evidence>
<dbReference type="PANTHER" id="PTHR33116:SF70">
    <property type="entry name" value="NON-LTR RETROELEMENT REVERSE TRANSCRIPTASE-LIKE PROTEIN"/>
    <property type="match status" value="1"/>
</dbReference>
<gene>
    <name evidence="1" type="ORF">QJS10_CPA01g01932</name>
</gene>
<proteinExistence type="predicted"/>
<evidence type="ECO:0000313" key="2">
    <source>
        <dbReference type="Proteomes" id="UP001180020"/>
    </source>
</evidence>
<dbReference type="Proteomes" id="UP001180020">
    <property type="component" value="Unassembled WGS sequence"/>
</dbReference>
<comment type="caution">
    <text evidence="1">The sequence shown here is derived from an EMBL/GenBank/DDBJ whole genome shotgun (WGS) entry which is preliminary data.</text>
</comment>
<protein>
    <recommendedName>
        <fullName evidence="3">Reverse transcriptase domain-containing protein</fullName>
    </recommendedName>
</protein>
<dbReference type="PANTHER" id="PTHR33116">
    <property type="entry name" value="REVERSE TRANSCRIPTASE ZINC-BINDING DOMAIN-CONTAINING PROTEIN-RELATED-RELATED"/>
    <property type="match status" value="1"/>
</dbReference>
<dbReference type="EMBL" id="JAUJYO010000001">
    <property type="protein sequence ID" value="KAK1325290.1"/>
    <property type="molecule type" value="Genomic_DNA"/>
</dbReference>
<keyword evidence="2" id="KW-1185">Reference proteome</keyword>
<dbReference type="AlphaFoldDB" id="A0AAV9FKA6"/>